<dbReference type="OrthoDB" id="9809670at2"/>
<feature type="domain" description="Histidine kinase" evidence="6">
    <location>
        <begin position="952"/>
        <end position="1171"/>
    </location>
</feature>
<evidence type="ECO:0000313" key="8">
    <source>
        <dbReference type="Proteomes" id="UP000295221"/>
    </source>
</evidence>
<dbReference type="InterPro" id="IPR004358">
    <property type="entry name" value="Sig_transdc_His_kin-like_C"/>
</dbReference>
<dbReference type="SUPFAM" id="SSF55874">
    <property type="entry name" value="ATPase domain of HSP90 chaperone/DNA topoisomerase II/histidine kinase"/>
    <property type="match status" value="1"/>
</dbReference>
<organism evidence="7 8">
    <name type="scientific">Natronoflexus pectinivorans</name>
    <dbReference type="NCBI Taxonomy" id="682526"/>
    <lineage>
        <taxon>Bacteria</taxon>
        <taxon>Pseudomonadati</taxon>
        <taxon>Bacteroidota</taxon>
        <taxon>Bacteroidia</taxon>
        <taxon>Marinilabiliales</taxon>
        <taxon>Marinilabiliaceae</taxon>
        <taxon>Natronoflexus</taxon>
    </lineage>
</organism>
<evidence type="ECO:0000256" key="3">
    <source>
        <dbReference type="ARBA" id="ARBA00022553"/>
    </source>
</evidence>
<dbReference type="InterPro" id="IPR036097">
    <property type="entry name" value="HisK_dim/P_sf"/>
</dbReference>
<evidence type="ECO:0000256" key="4">
    <source>
        <dbReference type="SAM" id="Coils"/>
    </source>
</evidence>
<dbReference type="EC" id="2.7.13.3" evidence="2"/>
<dbReference type="Pfam" id="PF00512">
    <property type="entry name" value="HisKA"/>
    <property type="match status" value="1"/>
</dbReference>
<dbReference type="SMART" id="SM00387">
    <property type="entry name" value="HATPase_c"/>
    <property type="match status" value="1"/>
</dbReference>
<dbReference type="Gene3D" id="2.130.10.10">
    <property type="entry name" value="YVTN repeat-like/Quinoprotein amine dehydrogenase"/>
    <property type="match status" value="3"/>
</dbReference>
<dbReference type="InterPro" id="IPR003594">
    <property type="entry name" value="HATPase_dom"/>
</dbReference>
<keyword evidence="5" id="KW-0472">Membrane</keyword>
<dbReference type="SUPFAM" id="SSF63829">
    <property type="entry name" value="Calcium-dependent phosphotriesterase"/>
    <property type="match status" value="1"/>
</dbReference>
<dbReference type="Gene3D" id="1.10.287.130">
    <property type="match status" value="1"/>
</dbReference>
<sequence>MSLLNIRQTESESKTIKMCKSSNSHLFLTDYVQKTLYVIVFFYTFQFIQPITFSNSLKIKLAHFSATNKLPGQSIQCIHQDSLGIIWLGIESVGLTKYDGKRTTIYNNVPGDTSTLSSNYPERIISDEFDQIWVATSNGLNRLNRKTGKVKRFFSIPENKKTISHNTLYDLKRDSFGSIWIATQNGVSILNPDKHEFLRFLHNPDYENPASHNEISSIHIDRDNNIWIASILRGLTKISAKRVAHLNEIWNSQSTTDVSANINQILNPSQYLRHTTLPPVRAINSHHPDTIWLATQSGLYRYFQKTNTIKKFSFEDEKLSYLNNATYLSLNFDSNNLLWIGSANDGLIILNLNNNRYQHLDASNYVKNELKSNSIREIMESNCGLVWICTKFGGLHYYDIRQQTFPVLRKSTDYANGLNDEFILSIFSDKEDLWIGTKSGGLNRYHKKSNSFTYYTADGVEGSLGSNRIEDIVKDNTGTLWIGTEAGLYSKHSTNNQFIFRYPTHIRSLAFIKDFLWLGTSNGIFRYSTTEKKPSPLPTKHHSFFDTQSNIYIIEIYEDSSDNIWIATQATGLFQYIPESDQLIHHTHQPNNPNSISGDQVRAVYEDITNRLWVGTKSDGLNLFDRELNSFTTISTPETLPSNTIYHILEDDSGVLWMGTHSGISSFDPASEKFMNYPPVYGAQSYVFETNAFSKTEDGIILMGGNNGLNAFNPKQIHIELHESPIIISNLRIFNESIATDISASKEFVLSHKSTYISFEFAMLDYTDPDENRYMYILEPFDENWIYSDTRNFANYTNLEPGKYTFKVKGIRSDGMTNSKTLELSMVIPSPFWKTKWFTPLLGLMLVSIIVLAYYLKILSGKKREATLKAEVRQRTNDLSEAYNKLEQSNLQIEKHNRALRQQRDRISRQNLELKIHRQNLELMVADRTKDLEEEKLKAQESDQLKSAFLANMSHEIRTPLNAIMGFIDLLQAGEIKEEEQAYINNIIQSNSNTLLQLINDIIDLSIIEANQMVIYKSSVNFNQLLQEIKAHYSVNADLQLKNIQLLLESPNTEDSIIINTDQGRVKQIYFNLINNAIKFTEKGFISFGYSVSQNKMVCFVKDTGIGIEEENMDKLFKRFHKIEPNDTKVHRGTGLGLSICKNLCKLLGGDIWLDSVPGEGTTFYFSIETT</sequence>
<dbReference type="PROSITE" id="PS50109">
    <property type="entry name" value="HIS_KIN"/>
    <property type="match status" value="1"/>
</dbReference>
<evidence type="ECO:0000259" key="6">
    <source>
        <dbReference type="PROSITE" id="PS50109"/>
    </source>
</evidence>
<evidence type="ECO:0000256" key="1">
    <source>
        <dbReference type="ARBA" id="ARBA00000085"/>
    </source>
</evidence>
<dbReference type="GO" id="GO:0000155">
    <property type="term" value="F:phosphorelay sensor kinase activity"/>
    <property type="evidence" value="ECO:0007669"/>
    <property type="project" value="InterPro"/>
</dbReference>
<dbReference type="PRINTS" id="PR00344">
    <property type="entry name" value="BCTRLSENSOR"/>
</dbReference>
<name>A0A4R2GJE2_9BACT</name>
<dbReference type="Pfam" id="PF07494">
    <property type="entry name" value="Reg_prop"/>
    <property type="match status" value="2"/>
</dbReference>
<comment type="catalytic activity">
    <reaction evidence="1">
        <text>ATP + protein L-histidine = ADP + protein N-phospho-L-histidine.</text>
        <dbReference type="EC" id="2.7.13.3"/>
    </reaction>
</comment>
<keyword evidence="8" id="KW-1185">Reference proteome</keyword>
<dbReference type="SUPFAM" id="SSF50998">
    <property type="entry name" value="Quinoprotein alcohol dehydrogenase-like"/>
    <property type="match status" value="1"/>
</dbReference>
<evidence type="ECO:0000256" key="2">
    <source>
        <dbReference type="ARBA" id="ARBA00012438"/>
    </source>
</evidence>
<feature type="transmembrane region" description="Helical" evidence="5">
    <location>
        <begin position="837"/>
        <end position="856"/>
    </location>
</feature>
<dbReference type="InterPro" id="IPR005467">
    <property type="entry name" value="His_kinase_dom"/>
</dbReference>
<keyword evidence="7" id="KW-0808">Transferase</keyword>
<accession>A0A4R2GJE2</accession>
<dbReference type="InterPro" id="IPR011123">
    <property type="entry name" value="Y_Y_Y"/>
</dbReference>
<keyword evidence="3" id="KW-0597">Phosphoprotein</keyword>
<dbReference type="Pfam" id="PF07495">
    <property type="entry name" value="Y_Y_Y"/>
    <property type="match status" value="1"/>
</dbReference>
<feature type="coiled-coil region" evidence="4">
    <location>
        <begin position="869"/>
        <end position="920"/>
    </location>
</feature>
<dbReference type="Gene3D" id="3.30.565.10">
    <property type="entry name" value="Histidine kinase-like ATPase, C-terminal domain"/>
    <property type="match status" value="1"/>
</dbReference>
<dbReference type="PANTHER" id="PTHR43547:SF2">
    <property type="entry name" value="HYBRID SIGNAL TRANSDUCTION HISTIDINE KINASE C"/>
    <property type="match status" value="1"/>
</dbReference>
<dbReference type="Gene3D" id="2.60.40.10">
    <property type="entry name" value="Immunoglobulins"/>
    <property type="match status" value="1"/>
</dbReference>
<keyword evidence="4" id="KW-0175">Coiled coil</keyword>
<dbReference type="InterPro" id="IPR036890">
    <property type="entry name" value="HATPase_C_sf"/>
</dbReference>
<protein>
    <recommendedName>
        <fullName evidence="2">histidine kinase</fullName>
        <ecNumber evidence="2">2.7.13.3</ecNumber>
    </recommendedName>
</protein>
<evidence type="ECO:0000313" key="7">
    <source>
        <dbReference type="EMBL" id="TCO08851.1"/>
    </source>
</evidence>
<dbReference type="CDD" id="cd16922">
    <property type="entry name" value="HATPase_EvgS-ArcB-TorS-like"/>
    <property type="match status" value="1"/>
</dbReference>
<keyword evidence="5" id="KW-1133">Transmembrane helix</keyword>
<dbReference type="InterPro" id="IPR011047">
    <property type="entry name" value="Quinoprotein_ADH-like_sf"/>
</dbReference>
<dbReference type="EMBL" id="SLWK01000004">
    <property type="protein sequence ID" value="TCO08851.1"/>
    <property type="molecule type" value="Genomic_DNA"/>
</dbReference>
<proteinExistence type="predicted"/>
<dbReference type="Pfam" id="PF02518">
    <property type="entry name" value="HATPase_c"/>
    <property type="match status" value="1"/>
</dbReference>
<dbReference type="PANTHER" id="PTHR43547">
    <property type="entry name" value="TWO-COMPONENT HISTIDINE KINASE"/>
    <property type="match status" value="1"/>
</dbReference>
<dbReference type="AlphaFoldDB" id="A0A4R2GJE2"/>
<keyword evidence="7" id="KW-0418">Kinase</keyword>
<dbReference type="FunFam" id="3.30.565.10:FF:000010">
    <property type="entry name" value="Sensor histidine kinase RcsC"/>
    <property type="match status" value="1"/>
</dbReference>
<reference evidence="7 8" key="1">
    <citation type="submission" date="2019-03" db="EMBL/GenBank/DDBJ databases">
        <title>Genomic Encyclopedia of Type Strains, Phase IV (KMG-IV): sequencing the most valuable type-strain genomes for metagenomic binning, comparative biology and taxonomic classification.</title>
        <authorList>
            <person name="Goeker M."/>
        </authorList>
    </citation>
    <scope>NUCLEOTIDE SEQUENCE [LARGE SCALE GENOMIC DNA]</scope>
    <source>
        <strain evidence="7 8">DSM 24179</strain>
    </source>
</reference>
<keyword evidence="5" id="KW-0812">Transmembrane</keyword>
<dbReference type="Proteomes" id="UP000295221">
    <property type="component" value="Unassembled WGS sequence"/>
</dbReference>
<gene>
    <name evidence="7" type="ORF">EV194_104162</name>
</gene>
<dbReference type="SUPFAM" id="SSF47384">
    <property type="entry name" value="Homodimeric domain of signal transducing histidine kinase"/>
    <property type="match status" value="1"/>
</dbReference>
<dbReference type="InterPro" id="IPR011110">
    <property type="entry name" value="Reg_prop"/>
</dbReference>
<dbReference type="InterPro" id="IPR003661">
    <property type="entry name" value="HisK_dim/P_dom"/>
</dbReference>
<dbReference type="SMART" id="SM00388">
    <property type="entry name" value="HisKA"/>
    <property type="match status" value="1"/>
</dbReference>
<dbReference type="InterPro" id="IPR015943">
    <property type="entry name" value="WD40/YVTN_repeat-like_dom_sf"/>
</dbReference>
<dbReference type="InterPro" id="IPR013783">
    <property type="entry name" value="Ig-like_fold"/>
</dbReference>
<evidence type="ECO:0000256" key="5">
    <source>
        <dbReference type="SAM" id="Phobius"/>
    </source>
</evidence>
<comment type="caution">
    <text evidence="7">The sequence shown here is derived from an EMBL/GenBank/DDBJ whole genome shotgun (WGS) entry which is preliminary data.</text>
</comment>
<dbReference type="CDD" id="cd00082">
    <property type="entry name" value="HisKA"/>
    <property type="match status" value="1"/>
</dbReference>